<keyword evidence="9" id="KW-1208">Phospholipid metabolism</keyword>
<organism evidence="13 14">
    <name type="scientific">Planctopirus hydrillae</name>
    <dbReference type="NCBI Taxonomy" id="1841610"/>
    <lineage>
        <taxon>Bacteria</taxon>
        <taxon>Pseudomonadati</taxon>
        <taxon>Planctomycetota</taxon>
        <taxon>Planctomycetia</taxon>
        <taxon>Planctomycetales</taxon>
        <taxon>Planctomycetaceae</taxon>
        <taxon>Planctopirus</taxon>
    </lineage>
</organism>
<dbReference type="PANTHER" id="PTHR43616">
    <property type="entry name" value="GLYCEROL DEHYDROGENASE"/>
    <property type="match status" value="1"/>
</dbReference>
<dbReference type="GO" id="GO:0008654">
    <property type="term" value="P:phospholipid biosynthetic process"/>
    <property type="evidence" value="ECO:0007669"/>
    <property type="project" value="UniProtKB-KW"/>
</dbReference>
<proteinExistence type="predicted"/>
<sequence length="349" mass="38037">MMLVPTISLPALLRIKPGAMSRLGIYLTRERFWEIALFSSTGMQASILDEVKRSLEAEGVRIRDREEVADSTIENALRLLGRLPADVKAVVGVGGGKALDVAKFVAHLANRPYIAVPTSLSNDGFCSPQASLTLDGHRKSIGARLPFGVVVDTQVCLEAPRSLWLSGIGDLIAKFTAIDEWKAAFHAQGEPVNDLAALLSDATVRQFLSRPTHDLEGIRLLATALMLSGISMEISGTSRPASGSEHLISHALDEISPRPRLHGVQVGLATYLMSTIIGQHTEEIRKLLTETGFLDLVREDPFDGEEWRAAIRKAPSIKPHYFSLLSTPGVQEKLLSTMRDDPTLVGCFR</sequence>
<dbReference type="GO" id="GO:0016614">
    <property type="term" value="F:oxidoreductase activity, acting on CH-OH group of donors"/>
    <property type="evidence" value="ECO:0007669"/>
    <property type="project" value="InterPro"/>
</dbReference>
<dbReference type="SUPFAM" id="SSF56796">
    <property type="entry name" value="Dehydroquinate synthase-like"/>
    <property type="match status" value="1"/>
</dbReference>
<dbReference type="Proteomes" id="UP000094828">
    <property type="component" value="Unassembled WGS sequence"/>
</dbReference>
<dbReference type="AlphaFoldDB" id="A0A1C3E858"/>
<evidence type="ECO:0000256" key="8">
    <source>
        <dbReference type="ARBA" id="ARBA00023209"/>
    </source>
</evidence>
<keyword evidence="10" id="KW-0862">Zinc</keyword>
<reference evidence="13 14" key="1">
    <citation type="submission" date="2016-05" db="EMBL/GenBank/DDBJ databases">
        <title>Genomic and physiological characterization of Planctopirus sp. isolated from fresh water lake.</title>
        <authorList>
            <person name="Subhash Y."/>
            <person name="Ramana C."/>
        </authorList>
    </citation>
    <scope>NUCLEOTIDE SEQUENCE [LARGE SCALE GENOMIC DNA]</scope>
    <source>
        <strain evidence="13 14">JC280</strain>
    </source>
</reference>
<comment type="caution">
    <text evidence="13">The sequence shown here is derived from an EMBL/GenBank/DDBJ whole genome shotgun (WGS) entry which is preliminary data.</text>
</comment>
<feature type="binding site" evidence="10">
    <location>
        <position position="170"/>
    </location>
    <ligand>
        <name>glycerol</name>
        <dbReference type="ChEBI" id="CHEBI:17754"/>
    </ligand>
</feature>
<evidence type="ECO:0000256" key="9">
    <source>
        <dbReference type="ARBA" id="ARBA00023264"/>
    </source>
</evidence>
<dbReference type="PANTHER" id="PTHR43616:SF5">
    <property type="entry name" value="GLYCEROL DEHYDROGENASE 1"/>
    <property type="match status" value="1"/>
</dbReference>
<protein>
    <submittedName>
        <fullName evidence="13">Dehydrogenase</fullName>
    </submittedName>
</protein>
<dbReference type="Gene3D" id="1.20.1090.10">
    <property type="entry name" value="Dehydroquinate synthase-like - alpha domain"/>
    <property type="match status" value="1"/>
</dbReference>
<evidence type="ECO:0000256" key="5">
    <source>
        <dbReference type="ARBA" id="ARBA00023002"/>
    </source>
</evidence>
<dbReference type="Gene3D" id="3.40.50.1970">
    <property type="match status" value="1"/>
</dbReference>
<feature type="binding site" evidence="11">
    <location>
        <position position="123"/>
    </location>
    <ligand>
        <name>glycerol</name>
        <dbReference type="ChEBI" id="CHEBI:17754"/>
    </ligand>
</feature>
<keyword evidence="6 12" id="KW-0520">NAD</keyword>
<evidence type="ECO:0000256" key="11">
    <source>
        <dbReference type="PIRSR" id="PIRSR000112-2"/>
    </source>
</evidence>
<keyword evidence="2" id="KW-0444">Lipid biosynthesis</keyword>
<name>A0A1C3E858_9PLAN</name>
<feature type="binding site" evidence="10">
    <location>
        <position position="262"/>
    </location>
    <ligand>
        <name>glycerol</name>
        <dbReference type="ChEBI" id="CHEBI:17754"/>
    </ligand>
</feature>
<dbReference type="EMBL" id="LYDR01000130">
    <property type="protein sequence ID" value="ODA29416.1"/>
    <property type="molecule type" value="Genomic_DNA"/>
</dbReference>
<evidence type="ECO:0000256" key="3">
    <source>
        <dbReference type="ARBA" id="ARBA00022723"/>
    </source>
</evidence>
<keyword evidence="5" id="KW-0560">Oxidoreductase</keyword>
<keyword evidence="1" id="KW-0963">Cytoplasm</keyword>
<dbReference type="Pfam" id="PF13685">
    <property type="entry name" value="Fe-ADH_2"/>
    <property type="match status" value="1"/>
</dbReference>
<comment type="cofactor">
    <cofactor evidence="10">
        <name>Zn(2+)</name>
        <dbReference type="ChEBI" id="CHEBI:29105"/>
    </cofactor>
    <text evidence="10">Binds 1 zinc ion per subunit.</text>
</comment>
<feature type="binding site" evidence="12">
    <location>
        <begin position="118"/>
        <end position="121"/>
    </location>
    <ligand>
        <name>NAD(+)</name>
        <dbReference type="ChEBI" id="CHEBI:57540"/>
    </ligand>
</feature>
<gene>
    <name evidence="13" type="ORF">A6X21_08990</name>
</gene>
<evidence type="ECO:0000256" key="4">
    <source>
        <dbReference type="ARBA" id="ARBA00022857"/>
    </source>
</evidence>
<keyword evidence="3 10" id="KW-0479">Metal-binding</keyword>
<keyword evidence="4" id="KW-0521">NADP</keyword>
<dbReference type="InterPro" id="IPR016205">
    <property type="entry name" value="Glycerol_DH"/>
</dbReference>
<keyword evidence="8" id="KW-0594">Phospholipid biosynthesis</keyword>
<evidence type="ECO:0000256" key="2">
    <source>
        <dbReference type="ARBA" id="ARBA00022516"/>
    </source>
</evidence>
<dbReference type="CDD" id="cd08174">
    <property type="entry name" value="G1PDH-like"/>
    <property type="match status" value="1"/>
</dbReference>
<evidence type="ECO:0000313" key="14">
    <source>
        <dbReference type="Proteomes" id="UP000094828"/>
    </source>
</evidence>
<evidence type="ECO:0000256" key="7">
    <source>
        <dbReference type="ARBA" id="ARBA00023098"/>
    </source>
</evidence>
<accession>A0A1C3E858</accession>
<feature type="binding site" evidence="12">
    <location>
        <begin position="96"/>
        <end position="100"/>
    </location>
    <ligand>
        <name>NAD(+)</name>
        <dbReference type="ChEBI" id="CHEBI:57540"/>
    </ligand>
</feature>
<dbReference type="GO" id="GO:0046872">
    <property type="term" value="F:metal ion binding"/>
    <property type="evidence" value="ECO:0007669"/>
    <property type="project" value="UniProtKB-KW"/>
</dbReference>
<keyword evidence="7" id="KW-0443">Lipid metabolism</keyword>
<dbReference type="STRING" id="1841610.A6X21_08990"/>
<evidence type="ECO:0000256" key="12">
    <source>
        <dbReference type="PIRSR" id="PIRSR000112-3"/>
    </source>
</evidence>
<evidence type="ECO:0000256" key="10">
    <source>
        <dbReference type="PIRSR" id="PIRSR000112-1"/>
    </source>
</evidence>
<dbReference type="PIRSF" id="PIRSF000112">
    <property type="entry name" value="Glycerol_dehydrogenase"/>
    <property type="match status" value="1"/>
</dbReference>
<feature type="binding site" evidence="10">
    <location>
        <position position="246"/>
    </location>
    <ligand>
        <name>glycerol</name>
        <dbReference type="ChEBI" id="CHEBI:17754"/>
    </ligand>
</feature>
<feature type="binding site" evidence="12">
    <location>
        <position position="127"/>
    </location>
    <ligand>
        <name>NAD(+)</name>
        <dbReference type="ChEBI" id="CHEBI:57540"/>
    </ligand>
</feature>
<evidence type="ECO:0000256" key="6">
    <source>
        <dbReference type="ARBA" id="ARBA00023027"/>
    </source>
</evidence>
<dbReference type="InterPro" id="IPR032837">
    <property type="entry name" value="G1PDH"/>
</dbReference>
<evidence type="ECO:0000256" key="1">
    <source>
        <dbReference type="ARBA" id="ARBA00022490"/>
    </source>
</evidence>
<keyword evidence="14" id="KW-1185">Reference proteome</keyword>
<evidence type="ECO:0000313" key="13">
    <source>
        <dbReference type="EMBL" id="ODA29416.1"/>
    </source>
</evidence>